<reference evidence="3" key="1">
    <citation type="submission" date="2024-01" db="EMBL/GenBank/DDBJ databases">
        <title>The first autotrophic representatives of the genus Thermodesulfovibrio.</title>
        <authorList>
            <person name="Maltseva A.I."/>
            <person name="Elcheninov A.G."/>
            <person name="Kublanov I.V."/>
            <person name="Lebedinsky A.V."/>
            <person name="Frolov E.N."/>
        </authorList>
    </citation>
    <scope>NUCLEOTIDE SEQUENCE</scope>
    <source>
        <strain evidence="3">3907-1M</strain>
    </source>
</reference>
<accession>A0AAU8GY32</accession>
<dbReference type="SUPFAM" id="SSF53850">
    <property type="entry name" value="Periplasmic binding protein-like II"/>
    <property type="match status" value="1"/>
</dbReference>
<dbReference type="PANTHER" id="PTHR35841:SF1">
    <property type="entry name" value="PHOSPHONATES-BINDING PERIPLASMIC PROTEIN"/>
    <property type="match status" value="1"/>
</dbReference>
<sequence length="280" mass="31932">MKVLTSIILIVFLIVSSASAKENYLIFLVSPMVSPVATISNFSEFVKYLEKRTGKKIILKQRRSYDEINELLKNGQAHFAYLCTGGYLAGRQQFGLEILVTPMIRNKLTYNSYIIVRKNSRIKDIAQLKGKIFAFTDPLSLTGKLFMTALINEKGYLTKNYFSRTFYTGGHENSIEAVVKGLADGAAVHSIVFDEMKKRKETTINEVKIIMKSPDFGNPPFVVSPMLSEKEKKQLLKILITMHKDKLGKKILDLIGIDRFVYPESHIYFSAHKIYQKVRE</sequence>
<dbReference type="PANTHER" id="PTHR35841">
    <property type="entry name" value="PHOSPHONATES-BINDING PERIPLASMIC PROTEIN"/>
    <property type="match status" value="1"/>
</dbReference>
<gene>
    <name evidence="3" type="primary">phnD</name>
    <name evidence="3" type="ORF">V4D30_02330</name>
</gene>
<name>A0AAU8GY32_9BACT</name>
<evidence type="ECO:0000313" key="3">
    <source>
        <dbReference type="EMBL" id="XCH47125.1"/>
    </source>
</evidence>
<dbReference type="KEGG" id="taut:V4D30_02330"/>
<evidence type="ECO:0000256" key="2">
    <source>
        <dbReference type="ARBA" id="ARBA00022729"/>
    </source>
</evidence>
<dbReference type="CDD" id="cd13571">
    <property type="entry name" value="PBP2_PnhD_1"/>
    <property type="match status" value="1"/>
</dbReference>
<dbReference type="GO" id="GO:0043190">
    <property type="term" value="C:ATP-binding cassette (ABC) transporter complex"/>
    <property type="evidence" value="ECO:0007669"/>
    <property type="project" value="InterPro"/>
</dbReference>
<dbReference type="RefSeq" id="WP_353684652.1">
    <property type="nucleotide sequence ID" value="NZ_CP144373.1"/>
</dbReference>
<dbReference type="GO" id="GO:0055085">
    <property type="term" value="P:transmembrane transport"/>
    <property type="evidence" value="ECO:0007669"/>
    <property type="project" value="InterPro"/>
</dbReference>
<dbReference type="EMBL" id="CP144373">
    <property type="protein sequence ID" value="XCH47125.1"/>
    <property type="molecule type" value="Genomic_DNA"/>
</dbReference>
<dbReference type="NCBIfam" id="TIGR01098">
    <property type="entry name" value="3A0109s03R"/>
    <property type="match status" value="1"/>
</dbReference>
<dbReference type="AlphaFoldDB" id="A0AAU8GY32"/>
<comment type="similarity">
    <text evidence="1">Belongs to the phosphate/phosphite/phosphonate binding protein family.</text>
</comment>
<dbReference type="Pfam" id="PF12974">
    <property type="entry name" value="Phosphonate-bd"/>
    <property type="match status" value="1"/>
</dbReference>
<dbReference type="InterPro" id="IPR005770">
    <property type="entry name" value="PhnD"/>
</dbReference>
<evidence type="ECO:0000256" key="1">
    <source>
        <dbReference type="ARBA" id="ARBA00007162"/>
    </source>
</evidence>
<dbReference type="Gene3D" id="3.40.190.10">
    <property type="entry name" value="Periplasmic binding protein-like II"/>
    <property type="match status" value="2"/>
</dbReference>
<keyword evidence="2" id="KW-0732">Signal</keyword>
<protein>
    <submittedName>
        <fullName evidence="3">Phosphate/phosphite/phosphonate ABC transporter substrate-binding protein</fullName>
    </submittedName>
</protein>
<organism evidence="3">
    <name type="scientific">Thermodesulfovibrio autotrophicus</name>
    <dbReference type="NCBI Taxonomy" id="3118333"/>
    <lineage>
        <taxon>Bacteria</taxon>
        <taxon>Pseudomonadati</taxon>
        <taxon>Nitrospirota</taxon>
        <taxon>Thermodesulfovibrionia</taxon>
        <taxon>Thermodesulfovibrionales</taxon>
        <taxon>Thermodesulfovibrionaceae</taxon>
        <taxon>Thermodesulfovibrio</taxon>
    </lineage>
</organism>
<proteinExistence type="inferred from homology"/>